<dbReference type="InterPro" id="IPR003018">
    <property type="entry name" value="GAF"/>
</dbReference>
<proteinExistence type="predicted"/>
<dbReference type="GO" id="GO:0005524">
    <property type="term" value="F:ATP binding"/>
    <property type="evidence" value="ECO:0007669"/>
    <property type="project" value="UniProtKB-KW"/>
</dbReference>
<evidence type="ECO:0000256" key="3">
    <source>
        <dbReference type="ARBA" id="ARBA00012438"/>
    </source>
</evidence>
<dbReference type="InterPro" id="IPR013656">
    <property type="entry name" value="PAS_4"/>
</dbReference>
<dbReference type="InterPro" id="IPR035965">
    <property type="entry name" value="PAS-like_dom_sf"/>
</dbReference>
<keyword evidence="11 13" id="KW-0472">Membrane</keyword>
<comment type="catalytic activity">
    <reaction evidence="1">
        <text>ATP + protein L-histidine = ADP + protein N-phospho-L-histidine.</text>
        <dbReference type="EC" id="2.7.13.3"/>
    </reaction>
</comment>
<dbReference type="PANTHER" id="PTHR45528">
    <property type="entry name" value="SENSOR HISTIDINE KINASE CPXA"/>
    <property type="match status" value="1"/>
</dbReference>
<evidence type="ECO:0000259" key="14">
    <source>
        <dbReference type="PROSITE" id="PS50112"/>
    </source>
</evidence>
<evidence type="ECO:0000256" key="4">
    <source>
        <dbReference type="ARBA" id="ARBA00022475"/>
    </source>
</evidence>
<evidence type="ECO:0000313" key="18">
    <source>
        <dbReference type="Proteomes" id="UP000294830"/>
    </source>
</evidence>
<accession>A0A4R2EUY7</accession>
<dbReference type="InterPro" id="IPR000014">
    <property type="entry name" value="PAS"/>
</dbReference>
<dbReference type="InterPro" id="IPR003660">
    <property type="entry name" value="HAMP_dom"/>
</dbReference>
<evidence type="ECO:0000259" key="15">
    <source>
        <dbReference type="PROSITE" id="PS50113"/>
    </source>
</evidence>
<name>A0A4R2EUY7_9BACT</name>
<dbReference type="SMART" id="SM00065">
    <property type="entry name" value="GAF"/>
    <property type="match status" value="1"/>
</dbReference>
<keyword evidence="8" id="KW-0418">Kinase</keyword>
<feature type="transmembrane region" description="Helical" evidence="13">
    <location>
        <begin position="16"/>
        <end position="37"/>
    </location>
</feature>
<dbReference type="InterPro" id="IPR000700">
    <property type="entry name" value="PAS-assoc_C"/>
</dbReference>
<evidence type="ECO:0000256" key="6">
    <source>
        <dbReference type="ARBA" id="ARBA00022679"/>
    </source>
</evidence>
<protein>
    <recommendedName>
        <fullName evidence="3">histidine kinase</fullName>
        <ecNumber evidence="3">2.7.13.3</ecNumber>
    </recommendedName>
</protein>
<feature type="domain" description="PAS" evidence="14">
    <location>
        <begin position="783"/>
        <end position="853"/>
    </location>
</feature>
<evidence type="ECO:0000256" key="5">
    <source>
        <dbReference type="ARBA" id="ARBA00022553"/>
    </source>
</evidence>
<keyword evidence="5" id="KW-0597">Phosphoprotein</keyword>
<dbReference type="Gene3D" id="6.10.340.10">
    <property type="match status" value="1"/>
</dbReference>
<dbReference type="Gene3D" id="3.30.450.20">
    <property type="entry name" value="PAS domain"/>
    <property type="match status" value="2"/>
</dbReference>
<dbReference type="SUPFAM" id="SSF158472">
    <property type="entry name" value="HAMP domain-like"/>
    <property type="match status" value="1"/>
</dbReference>
<dbReference type="SUPFAM" id="SSF55781">
    <property type="entry name" value="GAF domain-like"/>
    <property type="match status" value="1"/>
</dbReference>
<dbReference type="PROSITE" id="PS50113">
    <property type="entry name" value="PAC"/>
    <property type="match status" value="1"/>
</dbReference>
<sequence>MRVKFDYVNFSLKKKISLSIIAASLLFFLVIGSLLLVQMRKVMYSSEKERLEAQSAAFESALQRSIASSAQVAKVASVSLGNLLASNASDTAIVKWLKGVNDTQNLYATVTETGTGATKVYHLTANGEAAVGTGTFSDNRFTAADIASDKEVALVTSADKHAYLRVAVKGTSINGRTLVVGQMLPLQELVLSANKNMKEDTLSILLLNSGGDIVSSNVEKYLGKSLASLADGDKLSEFAAGQADNSIKRVRFDDSRYIACYYPLSKVNADGGVVFLSPRSGSQLGLLAMILFVVMGVWAVLATVLLKVFSIRILAPLNRLTVSLKEVAQGKVSDELKVRYSLNDEIGAMSNSVNDLVDNLTETARFAKEIGEGNLACSYAPRGNEDKLGIALVGMQGSLAKAKELEEAQKEANKKSQWANEGMAKFAEILRNNHDNLKEMSFDVLKNLVKYVNAIQGGVFVLNDDVEDDHFLEMTACFAYDRRKMHQKRVDMGEGLVGRCFFEKQSILLKEMPDNYLEITSGLGQKNPNNLILVPLKINDTVNGVLEIASFNEFEEYQIQFIEKIAESISSTITSVRINERTTALLERSQVQAEQMAAQEEEMRQNLEELQATQEELEKRARENDQMNKELEKEKYLLDALLSTIPDFIYFKDEQCRFIRVSESMAPLFKVNSAADLVGKSDFDFHSAEHANRSYQEEMEIVRTGKKIIDNVVCERWDDGREQWVSTTKMPLIGADGRIVGSFGISKVITDFKRMEIEMTMQNEAMKETLAQMEKASEDAENVKTMYNKIIDNLPLKVFVKDHSGKLVVINSAVAKAHGLKAEELIGKSDFDFYDHDAAMKVYQAELEVMEGEAKTYVHEEHFEGGETKTLKTTKMPFYIDTLKEKGLLGVQVDVSEFSNIH</sequence>
<dbReference type="PROSITE" id="PS50885">
    <property type="entry name" value="HAMP"/>
    <property type="match status" value="1"/>
</dbReference>
<keyword evidence="18" id="KW-1185">Reference proteome</keyword>
<dbReference type="NCBIfam" id="TIGR00229">
    <property type="entry name" value="sensory_box"/>
    <property type="match status" value="2"/>
</dbReference>
<evidence type="ECO:0000256" key="11">
    <source>
        <dbReference type="ARBA" id="ARBA00023136"/>
    </source>
</evidence>
<evidence type="ECO:0000256" key="13">
    <source>
        <dbReference type="SAM" id="Phobius"/>
    </source>
</evidence>
<evidence type="ECO:0000259" key="16">
    <source>
        <dbReference type="PROSITE" id="PS50885"/>
    </source>
</evidence>
<dbReference type="Pfam" id="PF00672">
    <property type="entry name" value="HAMP"/>
    <property type="match status" value="1"/>
</dbReference>
<keyword evidence="13" id="KW-0812">Transmembrane</keyword>
<keyword evidence="7" id="KW-0547">Nucleotide-binding</keyword>
<feature type="domain" description="PAC" evidence="15">
    <location>
        <begin position="695"/>
        <end position="761"/>
    </location>
</feature>
<dbReference type="GO" id="GO:0005886">
    <property type="term" value="C:plasma membrane"/>
    <property type="evidence" value="ECO:0007669"/>
    <property type="project" value="UniProtKB-SubCell"/>
</dbReference>
<comment type="caution">
    <text evidence="17">The sequence shown here is derived from an EMBL/GenBank/DDBJ whole genome shotgun (WGS) entry which is preliminary data.</text>
</comment>
<dbReference type="CDD" id="cd06225">
    <property type="entry name" value="HAMP"/>
    <property type="match status" value="1"/>
</dbReference>
<feature type="coiled-coil region" evidence="12">
    <location>
        <begin position="586"/>
        <end position="634"/>
    </location>
</feature>
<dbReference type="EC" id="2.7.13.3" evidence="3"/>
<dbReference type="SUPFAM" id="SSF55785">
    <property type="entry name" value="PYP-like sensor domain (PAS domain)"/>
    <property type="match status" value="2"/>
</dbReference>
<dbReference type="OrthoDB" id="1109395at2"/>
<keyword evidence="6" id="KW-0808">Transferase</keyword>
<dbReference type="PROSITE" id="PS50112">
    <property type="entry name" value="PAS"/>
    <property type="match status" value="1"/>
</dbReference>
<dbReference type="Proteomes" id="UP000294830">
    <property type="component" value="Unassembled WGS sequence"/>
</dbReference>
<keyword evidence="12" id="KW-0175">Coiled coil</keyword>
<evidence type="ECO:0000256" key="10">
    <source>
        <dbReference type="ARBA" id="ARBA00023012"/>
    </source>
</evidence>
<reference evidence="17 18" key="1">
    <citation type="submission" date="2019-03" db="EMBL/GenBank/DDBJ databases">
        <title>Genomic Encyclopedia of Archaeal and Bacterial Type Strains, Phase II (KMG-II): from individual species to whole genera.</title>
        <authorList>
            <person name="Goeker M."/>
        </authorList>
    </citation>
    <scope>NUCLEOTIDE SEQUENCE [LARGE SCALE GENOMIC DNA]</scope>
    <source>
        <strain evidence="17 18">RL-C</strain>
    </source>
</reference>
<evidence type="ECO:0000256" key="9">
    <source>
        <dbReference type="ARBA" id="ARBA00022840"/>
    </source>
</evidence>
<keyword evidence="9" id="KW-0067">ATP-binding</keyword>
<dbReference type="AlphaFoldDB" id="A0A4R2EUY7"/>
<comment type="subcellular location">
    <subcellularLocation>
        <location evidence="2">Cell membrane</location>
        <topology evidence="2">Multi-pass membrane protein</topology>
    </subcellularLocation>
</comment>
<dbReference type="Pfam" id="PF08448">
    <property type="entry name" value="PAS_4"/>
    <property type="match status" value="2"/>
</dbReference>
<evidence type="ECO:0000256" key="12">
    <source>
        <dbReference type="SAM" id="Coils"/>
    </source>
</evidence>
<dbReference type="SMART" id="SM00091">
    <property type="entry name" value="PAS"/>
    <property type="match status" value="2"/>
</dbReference>
<dbReference type="SMART" id="SM00304">
    <property type="entry name" value="HAMP"/>
    <property type="match status" value="1"/>
</dbReference>
<dbReference type="GO" id="GO:0000155">
    <property type="term" value="F:phosphorelay sensor kinase activity"/>
    <property type="evidence" value="ECO:0007669"/>
    <property type="project" value="TreeGrafter"/>
</dbReference>
<keyword evidence="10" id="KW-0902">Two-component regulatory system</keyword>
<dbReference type="PANTHER" id="PTHR45528:SF1">
    <property type="entry name" value="SENSOR HISTIDINE KINASE CPXA"/>
    <property type="match status" value="1"/>
</dbReference>
<dbReference type="CDD" id="cd00130">
    <property type="entry name" value="PAS"/>
    <property type="match status" value="2"/>
</dbReference>
<evidence type="ECO:0000256" key="8">
    <source>
        <dbReference type="ARBA" id="ARBA00022777"/>
    </source>
</evidence>
<dbReference type="Gene3D" id="3.30.450.40">
    <property type="match status" value="1"/>
</dbReference>
<dbReference type="EMBL" id="SLWB01000006">
    <property type="protein sequence ID" value="TCN68439.1"/>
    <property type="molecule type" value="Genomic_DNA"/>
</dbReference>
<dbReference type="InterPro" id="IPR050398">
    <property type="entry name" value="HssS/ArlS-like"/>
</dbReference>
<evidence type="ECO:0000256" key="1">
    <source>
        <dbReference type="ARBA" id="ARBA00000085"/>
    </source>
</evidence>
<keyword evidence="4" id="KW-1003">Cell membrane</keyword>
<organism evidence="17 18">
    <name type="scientific">Acetobacteroides hydrogenigenes</name>
    <dbReference type="NCBI Taxonomy" id="979970"/>
    <lineage>
        <taxon>Bacteria</taxon>
        <taxon>Pseudomonadati</taxon>
        <taxon>Bacteroidota</taxon>
        <taxon>Bacteroidia</taxon>
        <taxon>Bacteroidales</taxon>
        <taxon>Rikenellaceae</taxon>
        <taxon>Acetobacteroides</taxon>
    </lineage>
</organism>
<dbReference type="InterPro" id="IPR029016">
    <property type="entry name" value="GAF-like_dom_sf"/>
</dbReference>
<evidence type="ECO:0000256" key="2">
    <source>
        <dbReference type="ARBA" id="ARBA00004651"/>
    </source>
</evidence>
<dbReference type="Pfam" id="PF13185">
    <property type="entry name" value="GAF_2"/>
    <property type="match status" value="1"/>
</dbReference>
<gene>
    <name evidence="17" type="ORF">CLV25_10621</name>
</gene>
<dbReference type="RefSeq" id="WP_131839028.1">
    <property type="nucleotide sequence ID" value="NZ_SLWB01000006.1"/>
</dbReference>
<evidence type="ECO:0000313" key="17">
    <source>
        <dbReference type="EMBL" id="TCN68439.1"/>
    </source>
</evidence>
<keyword evidence="13" id="KW-1133">Transmembrane helix</keyword>
<feature type="domain" description="HAMP" evidence="16">
    <location>
        <begin position="311"/>
        <end position="365"/>
    </location>
</feature>
<evidence type="ECO:0000256" key="7">
    <source>
        <dbReference type="ARBA" id="ARBA00022741"/>
    </source>
</evidence>
<feature type="transmembrane region" description="Helical" evidence="13">
    <location>
        <begin position="284"/>
        <end position="309"/>
    </location>
</feature>